<evidence type="ECO:0000256" key="3">
    <source>
        <dbReference type="ARBA" id="ARBA00023002"/>
    </source>
</evidence>
<dbReference type="EC" id="1.16.3.2" evidence="6"/>
<keyword evidence="3 6" id="KW-0560">Oxidoreductase</keyword>
<keyword evidence="2" id="KW-0479">Metal-binding</keyword>
<accession>A0AAE4SEB3</accession>
<dbReference type="RefSeq" id="WP_338100049.1">
    <property type="nucleotide sequence ID" value="NZ_JAWDKD010000021.1"/>
</dbReference>
<evidence type="ECO:0000256" key="4">
    <source>
        <dbReference type="ARBA" id="ARBA00023004"/>
    </source>
</evidence>
<dbReference type="CDD" id="cd01055">
    <property type="entry name" value="Nonheme_Ferritin"/>
    <property type="match status" value="1"/>
</dbReference>
<dbReference type="GO" id="GO:0006826">
    <property type="term" value="P:iron ion transport"/>
    <property type="evidence" value="ECO:0007669"/>
    <property type="project" value="InterPro"/>
</dbReference>
<dbReference type="InterPro" id="IPR008331">
    <property type="entry name" value="Ferritin_DPS_dom"/>
</dbReference>
<dbReference type="InterPro" id="IPR001519">
    <property type="entry name" value="Ferritin"/>
</dbReference>
<dbReference type="AlphaFoldDB" id="A0AAE4SEB3"/>
<dbReference type="InterPro" id="IPR009078">
    <property type="entry name" value="Ferritin-like_SF"/>
</dbReference>
<keyword evidence="1" id="KW-0409">Iron storage</keyword>
<protein>
    <submittedName>
        <fullName evidence="6">Bacterial non-heme ferritin</fullName>
        <ecNumber evidence="6">1.16.3.2</ecNumber>
    </submittedName>
</protein>
<keyword evidence="7" id="KW-1185">Reference proteome</keyword>
<keyword evidence="4" id="KW-0408">Iron</keyword>
<evidence type="ECO:0000259" key="5">
    <source>
        <dbReference type="PROSITE" id="PS50905"/>
    </source>
</evidence>
<evidence type="ECO:0000256" key="2">
    <source>
        <dbReference type="ARBA" id="ARBA00022723"/>
    </source>
</evidence>
<comment type="caution">
    <text evidence="6">The sequence shown here is derived from an EMBL/GenBank/DDBJ whole genome shotgun (WGS) entry which is preliminary data.</text>
</comment>
<dbReference type="GO" id="GO:0008199">
    <property type="term" value="F:ferric iron binding"/>
    <property type="evidence" value="ECO:0007669"/>
    <property type="project" value="InterPro"/>
</dbReference>
<dbReference type="Gene3D" id="1.20.1260.10">
    <property type="match status" value="1"/>
</dbReference>
<feature type="domain" description="Ferritin-like diiron" evidence="5">
    <location>
        <begin position="1"/>
        <end position="145"/>
    </location>
</feature>
<dbReference type="GO" id="GO:0042802">
    <property type="term" value="F:identical protein binding"/>
    <property type="evidence" value="ECO:0007669"/>
    <property type="project" value="UniProtKB-ARBA"/>
</dbReference>
<dbReference type="GO" id="GO:0008198">
    <property type="term" value="F:ferrous iron binding"/>
    <property type="evidence" value="ECO:0007669"/>
    <property type="project" value="TreeGrafter"/>
</dbReference>
<proteinExistence type="predicted"/>
<dbReference type="GO" id="GO:0005829">
    <property type="term" value="C:cytosol"/>
    <property type="evidence" value="ECO:0007669"/>
    <property type="project" value="TreeGrafter"/>
</dbReference>
<dbReference type="PANTHER" id="PTHR11431">
    <property type="entry name" value="FERRITIN"/>
    <property type="match status" value="1"/>
</dbReference>
<reference evidence="6" key="1">
    <citation type="submission" date="2023-06" db="EMBL/GenBank/DDBJ databases">
        <title>Genome sequence of Methanosarcinaceae archaeon Ag5.</title>
        <authorList>
            <person name="Protasov E."/>
            <person name="Platt K."/>
            <person name="Poehlein A."/>
            <person name="Daniel R."/>
            <person name="Brune A."/>
        </authorList>
    </citation>
    <scope>NUCLEOTIDE SEQUENCE</scope>
    <source>
        <strain evidence="6">Ag5</strain>
    </source>
</reference>
<dbReference type="FunFam" id="1.20.1260.10:FF:000001">
    <property type="entry name" value="Non-heme ferritin"/>
    <property type="match status" value="1"/>
</dbReference>
<dbReference type="InterPro" id="IPR012347">
    <property type="entry name" value="Ferritin-like"/>
</dbReference>
<dbReference type="SUPFAM" id="SSF47240">
    <property type="entry name" value="Ferritin-like"/>
    <property type="match status" value="1"/>
</dbReference>
<dbReference type="GO" id="GO:0004322">
    <property type="term" value="F:ferroxidase activity"/>
    <property type="evidence" value="ECO:0007669"/>
    <property type="project" value="TreeGrafter"/>
</dbReference>
<evidence type="ECO:0000256" key="1">
    <source>
        <dbReference type="ARBA" id="ARBA00022434"/>
    </source>
</evidence>
<dbReference type="PANTHER" id="PTHR11431:SF127">
    <property type="entry name" value="BACTERIAL NON-HEME FERRITIN"/>
    <property type="match status" value="1"/>
</dbReference>
<gene>
    <name evidence="6" type="primary">ftn</name>
    <name evidence="6" type="ORF">MsAg5_15180</name>
</gene>
<dbReference type="PROSITE" id="PS50905">
    <property type="entry name" value="FERRITIN_LIKE"/>
    <property type="match status" value="1"/>
</dbReference>
<evidence type="ECO:0000313" key="6">
    <source>
        <dbReference type="EMBL" id="MDV0447609.1"/>
    </source>
</evidence>
<name>A0AAE4SEB3_9EURY</name>
<evidence type="ECO:0000313" key="7">
    <source>
        <dbReference type="Proteomes" id="UP001271789"/>
    </source>
</evidence>
<sequence>MIKKTVLKELNDQLNRELYAAYLYLGMASKCTEMNRPGYAHWLKEQAEEEIEHAMKFYDYIHDQCEVVELAAVDKPALKGKTLLDFFKQAHEHEKLVTDYINKLMDLSVKEKDYATQVFLQWFITEQIEEESQTEAIVEALQACGDDASALYMLGKHLAKRED</sequence>
<dbReference type="EMBL" id="JAWDKD010000021">
    <property type="protein sequence ID" value="MDV0447609.1"/>
    <property type="molecule type" value="Genomic_DNA"/>
</dbReference>
<dbReference type="InterPro" id="IPR009040">
    <property type="entry name" value="Ferritin-like_diiron"/>
</dbReference>
<dbReference type="GO" id="GO:0006879">
    <property type="term" value="P:intracellular iron ion homeostasis"/>
    <property type="evidence" value="ECO:0007669"/>
    <property type="project" value="UniProtKB-KW"/>
</dbReference>
<dbReference type="InterPro" id="IPR041719">
    <property type="entry name" value="Ferritin_prok"/>
</dbReference>
<organism evidence="6 7">
    <name type="scientific">Methanolapillus africanus</name>
    <dbReference type="NCBI Taxonomy" id="3028297"/>
    <lineage>
        <taxon>Archaea</taxon>
        <taxon>Methanobacteriati</taxon>
        <taxon>Methanobacteriota</taxon>
        <taxon>Stenosarchaea group</taxon>
        <taxon>Methanomicrobia</taxon>
        <taxon>Methanosarcinales</taxon>
        <taxon>Methanosarcinaceae</taxon>
        <taxon>Methanolapillus</taxon>
    </lineage>
</organism>
<dbReference type="Pfam" id="PF00210">
    <property type="entry name" value="Ferritin"/>
    <property type="match status" value="1"/>
</dbReference>
<dbReference type="Proteomes" id="UP001271789">
    <property type="component" value="Unassembled WGS sequence"/>
</dbReference>